<evidence type="ECO:0000313" key="2">
    <source>
        <dbReference type="Proteomes" id="UP000517252"/>
    </source>
</evidence>
<dbReference type="AlphaFoldDB" id="A0A6V8QPY9"/>
<dbReference type="Proteomes" id="UP000517252">
    <property type="component" value="Unassembled WGS sequence"/>
</dbReference>
<proteinExistence type="predicted"/>
<comment type="caution">
    <text evidence="1">The sequence shown here is derived from an EMBL/GenBank/DDBJ whole genome shotgun (WGS) entry which is preliminary data.</text>
</comment>
<organism evidence="1 2">
    <name type="scientific">Trichoderma asperellum</name>
    <name type="common">Filamentous fungus</name>
    <dbReference type="NCBI Taxonomy" id="101201"/>
    <lineage>
        <taxon>Eukaryota</taxon>
        <taxon>Fungi</taxon>
        <taxon>Dikarya</taxon>
        <taxon>Ascomycota</taxon>
        <taxon>Pezizomycotina</taxon>
        <taxon>Sordariomycetes</taxon>
        <taxon>Hypocreomycetidae</taxon>
        <taxon>Hypocreales</taxon>
        <taxon>Hypocreaceae</taxon>
        <taxon>Trichoderma</taxon>
    </lineage>
</organism>
<dbReference type="EMBL" id="BLZH01000004">
    <property type="protein sequence ID" value="GFP54587.1"/>
    <property type="molecule type" value="Genomic_DNA"/>
</dbReference>
<protein>
    <submittedName>
        <fullName evidence="1">Uncharacterized protein</fullName>
    </submittedName>
</protein>
<sequence length="154" mass="16258">MRRVSDAQARLETSRHFEFEVAVEVAQQRGMRAAQATGSGGRLEPATPAAAAKTFCDGARRGDPTCSSRAMRPLSAARASEAKCGCCTADRRRLKLSQRGDARGIDFVMASGCAAPALRVAERALRAAGARWSPLEPAGVVLVLVGWTAGDPPY</sequence>
<name>A0A6V8QPY9_TRIAP</name>
<evidence type="ECO:0000313" key="1">
    <source>
        <dbReference type="EMBL" id="GFP54587.1"/>
    </source>
</evidence>
<accession>A0A6V8QPY9</accession>
<gene>
    <name evidence="1" type="ORF">TASIC1_0004021100</name>
</gene>
<reference evidence="1 2" key="1">
    <citation type="submission" date="2020-07" db="EMBL/GenBank/DDBJ databases">
        <title>Trichoderma asperellum IC-1 whole genome shotgun sequence.</title>
        <authorList>
            <person name="Kanamasa S."/>
            <person name="Takahashi H."/>
        </authorList>
    </citation>
    <scope>NUCLEOTIDE SEQUENCE [LARGE SCALE GENOMIC DNA]</scope>
    <source>
        <strain evidence="1 2">IC-1</strain>
    </source>
</reference>